<dbReference type="PANTHER" id="PTHR21529:SF4">
    <property type="entry name" value="TPR AND ANKYRIN REPEAT-CONTAINING PROTEIN 1"/>
    <property type="match status" value="1"/>
</dbReference>
<keyword evidence="2" id="KW-0378">Hydrolase</keyword>
<dbReference type="GO" id="GO:0016787">
    <property type="term" value="F:hydrolase activity"/>
    <property type="evidence" value="ECO:0007669"/>
    <property type="project" value="UniProtKB-KW"/>
</dbReference>
<evidence type="ECO:0000259" key="6">
    <source>
        <dbReference type="Pfam" id="PF13361"/>
    </source>
</evidence>
<keyword evidence="8" id="KW-1185">Reference proteome</keyword>
<dbReference type="Gene3D" id="3.40.50.300">
    <property type="entry name" value="P-loop containing nucleotide triphosphate hydrolases"/>
    <property type="match status" value="2"/>
</dbReference>
<evidence type="ECO:0000256" key="2">
    <source>
        <dbReference type="ARBA" id="ARBA00022801"/>
    </source>
</evidence>
<dbReference type="GO" id="GO:0005524">
    <property type="term" value="F:ATP binding"/>
    <property type="evidence" value="ECO:0007669"/>
    <property type="project" value="UniProtKB-KW"/>
</dbReference>
<keyword evidence="3" id="KW-0347">Helicase</keyword>
<dbReference type="OrthoDB" id="3156807at2759"/>
<evidence type="ECO:0000256" key="4">
    <source>
        <dbReference type="ARBA" id="ARBA00022840"/>
    </source>
</evidence>
<keyword evidence="4" id="KW-0067">ATP-binding</keyword>
<sequence length="1731" mass="201025">MAEKLHLPFEFDDNDGLGPWDVILSEGAIKDIRKLKSSSVIKAVVKKLGQISSGAWDKHRLRRTSPLPTINPVYEVLPNNDGLKILWQVDCDFSTRSHTLTQLVKIWAISASNERIKKTLESLAILHLVYTAEHNRLCVVRRAGKNGIILPCIIDGDEETKSVTDIPCASMINRESLLEVHKMLVTNKFIPLSKSLFKSLITGGAEFTFQVSKTEYEIIQNRTSTIIIGRSGTGKTTCIVFRLVASCLPKYPSNLPSARGDEENYRKNQIFITMSPNLCLRVKDYFNRLKDSVELAGKKLSESQFSEFIKKKEGGVDVTTNSTKHKDGDIPMSFRQLTDDHFPLFITYDIFAQMLQATYEIDFQESITRLELEEDDDDEFCRGSSFTRKSKAAWVHHIDFNLFQKKYWPHFSRQGLDCWMVFSEISVIKGTNPEGVFLSREEYRDVSTKKYPAFRYNRDSVYDLFEHYEKMKARFHDYDSIDRTIAILRRAKTEQLGCLHVHELYIDECQDNSIVDFSLMLKLFDRAESVFLAGDIAQCIAQGSSFRFQDIRALLYQWEIDRRQTYRELYNAVKPKQFELNINYRSHDGILQLASSVIDLIWHFFPDSIDRLSCERGEVGGPLPNVFSGFQATPFFLNVFSKGEGEDNRIEFGAEQVIIVRDKTVKPKVEKLIGDSGIVMTVFESKGMEFNDVLLYNFFTDSPAGLKWRMILAALDNSSEGIPTYTHEKHYILSSELKHLYVAITRARQRIWICDENADQSEPIQEYWEQRGLINRVQKVDEIDLRVLARQSDSFEWDAKGTEFFEQKKFVQAAFCFGKSGNIVSQDLANAHCLWQEARELARTSINDSNEDAVRENFKRAAVAFNGCNKPSEEASCYEDIEMFKEAGDVYARCDMNDLAASCYCQSHMWDEAGKQFEKAKRYVKAVDTYENGRHYYAIFELTRRHKVELDKKTLNDFIARVYKHYRHKETNMSEEALSLIPTIVEQIEFLKEYVPEDLLDFYIKKGLFHLAAEYQYSFGKLKEASDYFIQSKNDEDSIKALRCILHLCSINVLREAMTDNTSSNARQKLLDLLDKTKFTRGIKSPRLMTSPQWTILLKEVQLYSAYLDRDLDKIYDYIQFFRARENFAIEFCAISMWLNVPHDNIQAEYWCRRLQLLLRLSELTVRFVNTDRQEKDCTVFEYVFSVSKLKDRPLKRQIFSQNLLVDRLQAKKREDLGDWHIYHKNDIDRAMAQSLANYVYELIRQASNKGKEIPIIGPYICYQSCLNPDGETHHAKPGQSVLYDRLTLSYSQYTVARQLRELRKLDEVYNYELLDKRQAGYQKWWAEYLVKLHVRLQSPQTGYPMVVQKIVDRQPDYIRKDFIDFVYNKLLWRGNEFKINDFAGMLKYMFLYQQLRKKGDFDKFHREVSKRPLVSSDPPIGFICYEGELITVGKLLSLVFFDLEKDKGILAIRHANAFIRYAIDNTDKVNLIMPDSLKDLMSLGDLTSLVELTASLVFASKPGCCDFCIPLGHLINYYKKFNVNVLFPYKYTKQESIDEYYKELDDSLDQARWLLSKLFNIVQIYWPVISLPKISQIILRLIRLLVLIAINESDLKEKVFDCFNDLSEQPHSVRYKDYLKERNIERLMQILYDDLNKTSSDSLVVVYYDTGDSSRHKNLDALMLKYKTTEEFHSSLERIIFSVVSGKRPVTGCDQCLSHRLECSSRASEPTPAVNPQSSGMAAIENESSF</sequence>
<gene>
    <name evidence="7" type="ORF">PBRASI_LOCUS2679</name>
</gene>
<dbReference type="Pfam" id="PF13361">
    <property type="entry name" value="UvrD_C"/>
    <property type="match status" value="1"/>
</dbReference>
<dbReference type="InterPro" id="IPR039904">
    <property type="entry name" value="TRANK1"/>
</dbReference>
<feature type="compositionally biased region" description="Polar residues" evidence="5">
    <location>
        <begin position="1715"/>
        <end position="1731"/>
    </location>
</feature>
<evidence type="ECO:0000256" key="1">
    <source>
        <dbReference type="ARBA" id="ARBA00022741"/>
    </source>
</evidence>
<protein>
    <submittedName>
        <fullName evidence="7">6822_t:CDS:1</fullName>
    </submittedName>
</protein>
<keyword evidence="1" id="KW-0547">Nucleotide-binding</keyword>
<dbReference type="GO" id="GO:0004386">
    <property type="term" value="F:helicase activity"/>
    <property type="evidence" value="ECO:0007669"/>
    <property type="project" value="UniProtKB-KW"/>
</dbReference>
<evidence type="ECO:0000256" key="5">
    <source>
        <dbReference type="SAM" id="MobiDB-lite"/>
    </source>
</evidence>
<organism evidence="7 8">
    <name type="scientific">Paraglomus brasilianum</name>
    <dbReference type="NCBI Taxonomy" id="144538"/>
    <lineage>
        <taxon>Eukaryota</taxon>
        <taxon>Fungi</taxon>
        <taxon>Fungi incertae sedis</taxon>
        <taxon>Mucoromycota</taxon>
        <taxon>Glomeromycotina</taxon>
        <taxon>Glomeromycetes</taxon>
        <taxon>Paraglomerales</taxon>
        <taxon>Paraglomeraceae</taxon>
        <taxon>Paraglomus</taxon>
    </lineage>
</organism>
<accession>A0A9N9F1R2</accession>
<evidence type="ECO:0000313" key="8">
    <source>
        <dbReference type="Proteomes" id="UP000789739"/>
    </source>
</evidence>
<dbReference type="InterPro" id="IPR027417">
    <property type="entry name" value="P-loop_NTPase"/>
</dbReference>
<comment type="caution">
    <text evidence="7">The sequence shown here is derived from an EMBL/GenBank/DDBJ whole genome shotgun (WGS) entry which is preliminary data.</text>
</comment>
<dbReference type="PANTHER" id="PTHR21529">
    <property type="entry name" value="MAMMARY TURMOR VIRUS RECEPTOR HOMOLOG 1, 2 MTVR1, 2"/>
    <property type="match status" value="1"/>
</dbReference>
<name>A0A9N9F1R2_9GLOM</name>
<feature type="domain" description="UvrD-like helicase C-terminal" evidence="6">
    <location>
        <begin position="679"/>
        <end position="753"/>
    </location>
</feature>
<evidence type="ECO:0000256" key="3">
    <source>
        <dbReference type="ARBA" id="ARBA00022806"/>
    </source>
</evidence>
<reference evidence="7" key="1">
    <citation type="submission" date="2021-06" db="EMBL/GenBank/DDBJ databases">
        <authorList>
            <person name="Kallberg Y."/>
            <person name="Tangrot J."/>
            <person name="Rosling A."/>
        </authorList>
    </citation>
    <scope>NUCLEOTIDE SEQUENCE</scope>
    <source>
        <strain evidence="7">BR232B</strain>
    </source>
</reference>
<evidence type="ECO:0000313" key="7">
    <source>
        <dbReference type="EMBL" id="CAG8502437.1"/>
    </source>
</evidence>
<dbReference type="SUPFAM" id="SSF52540">
    <property type="entry name" value="P-loop containing nucleoside triphosphate hydrolases"/>
    <property type="match status" value="1"/>
</dbReference>
<feature type="region of interest" description="Disordered" evidence="5">
    <location>
        <begin position="1708"/>
        <end position="1731"/>
    </location>
</feature>
<dbReference type="EMBL" id="CAJVPI010000217">
    <property type="protein sequence ID" value="CAG8502437.1"/>
    <property type="molecule type" value="Genomic_DNA"/>
</dbReference>
<dbReference type="Proteomes" id="UP000789739">
    <property type="component" value="Unassembled WGS sequence"/>
</dbReference>
<dbReference type="InterPro" id="IPR014017">
    <property type="entry name" value="DNA_helicase_UvrD-like_C"/>
</dbReference>
<proteinExistence type="predicted"/>